<dbReference type="Gene3D" id="2.130.10.10">
    <property type="entry name" value="YVTN repeat-like/Quinoprotein amine dehydrogenase"/>
    <property type="match status" value="3"/>
</dbReference>
<keyword evidence="2 4" id="KW-0853">WD repeat</keyword>
<feature type="repeat" description="WD" evidence="4">
    <location>
        <begin position="507"/>
        <end position="541"/>
    </location>
</feature>
<comment type="caution">
    <text evidence="7">The sequence shown here is derived from an EMBL/GenBank/DDBJ whole genome shotgun (WGS) entry which is preliminary data.</text>
</comment>
<evidence type="ECO:0000256" key="3">
    <source>
        <dbReference type="ARBA" id="ARBA00022737"/>
    </source>
</evidence>
<gene>
    <name evidence="7" type="ORF">CLODIP_2_CD05203</name>
</gene>
<dbReference type="PROSITE" id="PS50082">
    <property type="entry name" value="WD_REPEATS_2"/>
    <property type="match status" value="3"/>
</dbReference>
<dbReference type="InterPro" id="IPR007148">
    <property type="entry name" value="SSU_processome_Utp12"/>
</dbReference>
<feature type="domain" description="Small-subunit processome Utp12" evidence="6">
    <location>
        <begin position="780"/>
        <end position="884"/>
    </location>
</feature>
<comment type="similarity">
    <text evidence="1">Belongs to the WD repeat PWP2 family.</text>
</comment>
<dbReference type="InterPro" id="IPR015943">
    <property type="entry name" value="WD40/YVTN_repeat-like_dom_sf"/>
</dbReference>
<evidence type="ECO:0000259" key="6">
    <source>
        <dbReference type="Pfam" id="PF04003"/>
    </source>
</evidence>
<dbReference type="CDD" id="cd00200">
    <property type="entry name" value="WD40"/>
    <property type="match status" value="1"/>
</dbReference>
<keyword evidence="3" id="KW-0677">Repeat</keyword>
<dbReference type="GO" id="GO:0000462">
    <property type="term" value="P:maturation of SSU-rRNA from tricistronic rRNA transcript (SSU-rRNA, 5.8S rRNA, LSU-rRNA)"/>
    <property type="evidence" value="ECO:0007669"/>
    <property type="project" value="TreeGrafter"/>
</dbReference>
<name>A0A8S1BSC4_9INSE</name>
<dbReference type="Proteomes" id="UP000494165">
    <property type="component" value="Unassembled WGS sequence"/>
</dbReference>
<feature type="region of interest" description="Disordered" evidence="5">
    <location>
        <begin position="235"/>
        <end position="268"/>
    </location>
</feature>
<dbReference type="SUPFAM" id="SSF50978">
    <property type="entry name" value="WD40 repeat-like"/>
    <property type="match status" value="3"/>
</dbReference>
<dbReference type="InterPro" id="IPR027145">
    <property type="entry name" value="PWP2"/>
</dbReference>
<dbReference type="Pfam" id="PF04003">
    <property type="entry name" value="Utp12"/>
    <property type="match status" value="1"/>
</dbReference>
<feature type="compositionally biased region" description="Basic and acidic residues" evidence="5">
    <location>
        <begin position="248"/>
        <end position="268"/>
    </location>
</feature>
<dbReference type="PROSITE" id="PS50294">
    <property type="entry name" value="WD_REPEATS_REGION"/>
    <property type="match status" value="3"/>
</dbReference>
<evidence type="ECO:0000313" key="8">
    <source>
        <dbReference type="Proteomes" id="UP000494165"/>
    </source>
</evidence>
<organism evidence="7 8">
    <name type="scientific">Cloeon dipterum</name>
    <dbReference type="NCBI Taxonomy" id="197152"/>
    <lineage>
        <taxon>Eukaryota</taxon>
        <taxon>Metazoa</taxon>
        <taxon>Ecdysozoa</taxon>
        <taxon>Arthropoda</taxon>
        <taxon>Hexapoda</taxon>
        <taxon>Insecta</taxon>
        <taxon>Pterygota</taxon>
        <taxon>Palaeoptera</taxon>
        <taxon>Ephemeroptera</taxon>
        <taxon>Pisciforma</taxon>
        <taxon>Baetidae</taxon>
        <taxon>Cloeon</taxon>
    </lineage>
</organism>
<dbReference type="InterPro" id="IPR036322">
    <property type="entry name" value="WD40_repeat_dom_sf"/>
</dbReference>
<proteinExistence type="inferred from homology"/>
<dbReference type="GO" id="GO:0000028">
    <property type="term" value="P:ribosomal small subunit assembly"/>
    <property type="evidence" value="ECO:0007669"/>
    <property type="project" value="TreeGrafter"/>
</dbReference>
<feature type="repeat" description="WD" evidence="4">
    <location>
        <begin position="421"/>
        <end position="462"/>
    </location>
</feature>
<dbReference type="PANTHER" id="PTHR19858:SF0">
    <property type="entry name" value="PERIODIC TRYPTOPHAN PROTEIN 2 HOMOLOG"/>
    <property type="match status" value="1"/>
</dbReference>
<sequence>MKFSYQFSNLLGTVYKKGDLLFSPDGNSVISPVGNKISIFDLKNNKSATLPVESRFNYTALDLSPNGRFLLAIDDAGKAFYISMVTQTILHTYHFKRKVSRVKFSPDGKYFAICKESLVFVYKAPGYSVGELNPFELVKCMRGAYDDTSCIDWSSDSKVIAIGSKDMITRIYGINRFANFGIQSLGSHRDAIIACFFEENSLDITTIGRNGHLTVWECNIELADLKLWVPEEVVQTEDDDEKPDDVDDSRAESTEDQEKADKRREKEISMEEEEVATILSYKRASRHYLKELIKDNPKATLISAAYHKSTHMLVTGFSNGAFFLHEMPDVNLIHSLSISEQNINSLAINNTGDWIALGCSKLGQLVVWEWQSETYVMKQQGHYNNMYCLDYSPDGQFIVTGGGDGKVKIWNTLTGFCVVTFNEHTSAVTGVQFSKNRKSVISASLDGTVRLFDMIRYRNYRTYTSPRPAQFSCVAMDNTAEFAAAGGQDTFEIYLWSMRNHRLLEVLCGHEGPVVSISFSPSVSGTTLASVSWDKTIKIWNTIESGSDHETIEMQSSVVCVAYRPDGEQLAVATLDGQISFFETKFANQTGYIDGKKDLGAGRSDTDLITAKQNLKGKSFTSLCYTADGECILAGGQSKNVCIYHVGEALLMTKFEITQNRSLDGVDDFISRRNMSEYGNLALVEKREEGDVSIKLPGVKKGDMAARSFKPEVRVYGIHFSPTGTAWAAASTEGLIVYSLDQGMMFDPFFLDESITPDSVKKTVKSKEWSKALMMAIKLNEKPLLQEVLESVPHQDIELTARTMPVMYAERVLQFVGLALESTRHIEYYLLWVEHLLTSHGQHLRQTSAESMPLLLTLEKSVNRRHDDLSKLCDFNKYTLEYVLRQAKMRQAKLEAQQATDDDEEVMCVDD</sequence>
<evidence type="ECO:0000256" key="1">
    <source>
        <dbReference type="ARBA" id="ARBA00010226"/>
    </source>
</evidence>
<evidence type="ECO:0000256" key="4">
    <source>
        <dbReference type="PROSITE-ProRule" id="PRU00221"/>
    </source>
</evidence>
<feature type="repeat" description="WD" evidence="4">
    <location>
        <begin position="379"/>
        <end position="420"/>
    </location>
</feature>
<keyword evidence="8" id="KW-1185">Reference proteome</keyword>
<dbReference type="SMART" id="SM00320">
    <property type="entry name" value="WD40"/>
    <property type="match status" value="12"/>
</dbReference>
<accession>A0A8S1BSC4</accession>
<dbReference type="AlphaFoldDB" id="A0A8S1BSC4"/>
<dbReference type="GO" id="GO:0034388">
    <property type="term" value="C:Pwp2p-containing subcomplex of 90S preribosome"/>
    <property type="evidence" value="ECO:0007669"/>
    <property type="project" value="TreeGrafter"/>
</dbReference>
<dbReference type="EMBL" id="CADEPI010000001">
    <property type="protein sequence ID" value="CAB3359425.1"/>
    <property type="molecule type" value="Genomic_DNA"/>
</dbReference>
<evidence type="ECO:0000256" key="5">
    <source>
        <dbReference type="SAM" id="MobiDB-lite"/>
    </source>
</evidence>
<evidence type="ECO:0000256" key="2">
    <source>
        <dbReference type="ARBA" id="ARBA00022574"/>
    </source>
</evidence>
<dbReference type="OrthoDB" id="3142434at2759"/>
<dbReference type="Pfam" id="PF00400">
    <property type="entry name" value="WD40"/>
    <property type="match status" value="5"/>
</dbReference>
<protein>
    <recommendedName>
        <fullName evidence="6">Small-subunit processome Utp12 domain-containing protein</fullName>
    </recommendedName>
</protein>
<dbReference type="GO" id="GO:0032040">
    <property type="term" value="C:small-subunit processome"/>
    <property type="evidence" value="ECO:0007669"/>
    <property type="project" value="TreeGrafter"/>
</dbReference>
<dbReference type="PANTHER" id="PTHR19858">
    <property type="entry name" value="WD40 REPEAT PROTEIN"/>
    <property type="match status" value="1"/>
</dbReference>
<reference evidence="7 8" key="1">
    <citation type="submission" date="2020-04" db="EMBL/GenBank/DDBJ databases">
        <authorList>
            <person name="Alioto T."/>
            <person name="Alioto T."/>
            <person name="Gomez Garrido J."/>
        </authorList>
    </citation>
    <scope>NUCLEOTIDE SEQUENCE [LARGE SCALE GENOMIC DNA]</scope>
</reference>
<feature type="compositionally biased region" description="Acidic residues" evidence="5">
    <location>
        <begin position="235"/>
        <end position="247"/>
    </location>
</feature>
<evidence type="ECO:0000313" key="7">
    <source>
        <dbReference type="EMBL" id="CAB3359425.1"/>
    </source>
</evidence>
<dbReference type="InterPro" id="IPR001680">
    <property type="entry name" value="WD40_rpt"/>
</dbReference>